<reference evidence="3 4" key="1">
    <citation type="submission" date="2019-02" db="EMBL/GenBank/DDBJ databases">
        <title>Planctomycetal bacteria perform biofilm scaping via a novel small molecule.</title>
        <authorList>
            <person name="Jeske O."/>
            <person name="Boedeker C."/>
            <person name="Wiegand S."/>
            <person name="Breitling P."/>
            <person name="Kallscheuer N."/>
            <person name="Jogler M."/>
            <person name="Rohde M."/>
            <person name="Petersen J."/>
            <person name="Medema M.H."/>
            <person name="Surup F."/>
            <person name="Jogler C."/>
        </authorList>
    </citation>
    <scope>NUCLEOTIDE SEQUENCE [LARGE SCALE GENOMIC DNA]</scope>
    <source>
        <strain evidence="3 4">Mal15</strain>
    </source>
</reference>
<dbReference type="CDD" id="cd06503">
    <property type="entry name" value="ATP-synt_Fo_b"/>
    <property type="match status" value="1"/>
</dbReference>
<evidence type="ECO:0000313" key="3">
    <source>
        <dbReference type="EMBL" id="QEF99280.1"/>
    </source>
</evidence>
<evidence type="ECO:0000313" key="4">
    <source>
        <dbReference type="Proteomes" id="UP000321353"/>
    </source>
</evidence>
<accession>A0A5B9MH25</accession>
<dbReference type="Proteomes" id="UP000321353">
    <property type="component" value="Chromosome"/>
</dbReference>
<evidence type="ECO:0000256" key="1">
    <source>
        <dbReference type="SAM" id="Coils"/>
    </source>
</evidence>
<organism evidence="3 4">
    <name type="scientific">Stieleria maiorica</name>
    <dbReference type="NCBI Taxonomy" id="2795974"/>
    <lineage>
        <taxon>Bacteria</taxon>
        <taxon>Pseudomonadati</taxon>
        <taxon>Planctomycetota</taxon>
        <taxon>Planctomycetia</taxon>
        <taxon>Pirellulales</taxon>
        <taxon>Pirellulaceae</taxon>
        <taxon>Stieleria</taxon>
    </lineage>
</organism>
<feature type="coiled-coil region" evidence="1">
    <location>
        <begin position="26"/>
        <end position="93"/>
    </location>
</feature>
<keyword evidence="4" id="KW-1185">Reference proteome</keyword>
<gene>
    <name evidence="3" type="ORF">Mal15_33420</name>
</gene>
<proteinExistence type="predicted"/>
<dbReference type="KEGG" id="smam:Mal15_33420"/>
<dbReference type="AlphaFoldDB" id="A0A5B9MH25"/>
<keyword evidence="1" id="KW-0175">Coiled coil</keyword>
<evidence type="ECO:0000256" key="2">
    <source>
        <dbReference type="SAM" id="MobiDB-lite"/>
    </source>
</evidence>
<protein>
    <submittedName>
        <fullName evidence="3">Uncharacterized protein</fullName>
    </submittedName>
</protein>
<feature type="region of interest" description="Disordered" evidence="2">
    <location>
        <begin position="95"/>
        <end position="123"/>
    </location>
</feature>
<dbReference type="PROSITE" id="PS51257">
    <property type="entry name" value="PROKAR_LIPOPROTEIN"/>
    <property type="match status" value="1"/>
</dbReference>
<dbReference type="EMBL" id="CP036264">
    <property type="protein sequence ID" value="QEF99280.1"/>
    <property type="molecule type" value="Genomic_DNA"/>
</dbReference>
<sequence length="123" mass="13584">MIYRKYCLMIGILFVSGCQSEPTTPLERAEQAQENLAEAREDAAEIIANSEEEAVEIVADARREAKQEIADAKRDAADIVAEAERDLQQSMTELEANIVPKSDADLNSEAGSKDSRLQDNLNE</sequence>
<name>A0A5B9MH25_9BACT</name>